<evidence type="ECO:0000313" key="2">
    <source>
        <dbReference type="EMBL" id="SCF35574.1"/>
    </source>
</evidence>
<organism evidence="2 3">
    <name type="scientific">Micromonospora matsumotoense</name>
    <dbReference type="NCBI Taxonomy" id="121616"/>
    <lineage>
        <taxon>Bacteria</taxon>
        <taxon>Bacillati</taxon>
        <taxon>Actinomycetota</taxon>
        <taxon>Actinomycetes</taxon>
        <taxon>Micromonosporales</taxon>
        <taxon>Micromonosporaceae</taxon>
        <taxon>Micromonospora</taxon>
    </lineage>
</organism>
<feature type="transmembrane region" description="Helical" evidence="1">
    <location>
        <begin position="197"/>
        <end position="223"/>
    </location>
</feature>
<dbReference type="AlphaFoldDB" id="A0A1C4ZS22"/>
<sequence>MVRSVSNDRLRNYGEATAALSGGPNAQRVVRIVTPGRLATAVGLAGLLYRVLLVAFDVPPANSDEGTAGLAALHIGEGRHWPVFFYGQHYMGAFHSYLAAPLVQVFGVHWWVMRVPALAMYALFLILLYQLTRTLYTPWFAAFSVAIMAFGSDRVIKSQLIGAGGYSDVAAATAALMAASALLALRRTGGLGIYFGWGLLAGYIVWTHWLALPYVAVAVFLLGWANREVLTKGRLLLVAAGFALGAAPLIWYNLRPGHPDSLSVLLSISGAAESAPLVDRLHGAVLLGLPLSSGVCGPSRCEAWQMWWGPGYLTLLIAAVIMGAVSFRQADTQDRRLHASRLALLAGGGLTLIAYVLSASSALTPVESARYLHYGLISLPAVLWPLWAGLSLTSRSVVPRNFGANHPTMARKVGGGFVLTIARVATVGAFVGSLLVATGQLVLHQPQYAAEAVEERQLKDHLLAAGLTRIYTEYWTCNRLAYASAEKIRCAVVDDNLNPGHDRYRPYRAQVEQADRVAYVLPRTSGLPDTFARSTPARVDIIEVQDVGEYRVFVCHQRP</sequence>
<gene>
    <name evidence="2" type="ORF">GA0070216_1118</name>
</gene>
<feature type="transmembrane region" description="Helical" evidence="1">
    <location>
        <begin position="371"/>
        <end position="392"/>
    </location>
</feature>
<feature type="transmembrane region" description="Helical" evidence="1">
    <location>
        <begin position="163"/>
        <end position="185"/>
    </location>
</feature>
<dbReference type="STRING" id="121616.GA0070216_1118"/>
<evidence type="ECO:0000256" key="1">
    <source>
        <dbReference type="SAM" id="Phobius"/>
    </source>
</evidence>
<keyword evidence="3" id="KW-1185">Reference proteome</keyword>
<keyword evidence="1" id="KW-1133">Transmembrane helix</keyword>
<feature type="transmembrane region" description="Helical" evidence="1">
    <location>
        <begin position="235"/>
        <end position="254"/>
    </location>
</feature>
<name>A0A1C4ZS22_9ACTN</name>
<evidence type="ECO:0008006" key="4">
    <source>
        <dbReference type="Google" id="ProtNLM"/>
    </source>
</evidence>
<keyword evidence="1" id="KW-0472">Membrane</keyword>
<feature type="transmembrane region" description="Helical" evidence="1">
    <location>
        <begin position="339"/>
        <end position="359"/>
    </location>
</feature>
<keyword evidence="1" id="KW-0812">Transmembrane</keyword>
<feature type="transmembrane region" description="Helical" evidence="1">
    <location>
        <begin position="413"/>
        <end position="437"/>
    </location>
</feature>
<dbReference type="EMBL" id="FMCU01000011">
    <property type="protein sequence ID" value="SCF35574.1"/>
    <property type="molecule type" value="Genomic_DNA"/>
</dbReference>
<feature type="transmembrane region" description="Helical" evidence="1">
    <location>
        <begin position="135"/>
        <end position="151"/>
    </location>
</feature>
<accession>A0A1C4ZS22</accession>
<evidence type="ECO:0000313" key="3">
    <source>
        <dbReference type="Proteomes" id="UP000198797"/>
    </source>
</evidence>
<dbReference type="Proteomes" id="UP000198797">
    <property type="component" value="Unassembled WGS sequence"/>
</dbReference>
<feature type="transmembrane region" description="Helical" evidence="1">
    <location>
        <begin position="307"/>
        <end position="327"/>
    </location>
</feature>
<proteinExistence type="predicted"/>
<reference evidence="3" key="1">
    <citation type="submission" date="2016-06" db="EMBL/GenBank/DDBJ databases">
        <authorList>
            <person name="Varghese N."/>
            <person name="Submissions Spin"/>
        </authorList>
    </citation>
    <scope>NUCLEOTIDE SEQUENCE [LARGE SCALE GENOMIC DNA]</scope>
    <source>
        <strain evidence="3">DSM 44100</strain>
    </source>
</reference>
<protein>
    <recommendedName>
        <fullName evidence="4">4-amino-4-deoxy-L-arabinose transferase</fullName>
    </recommendedName>
</protein>